<dbReference type="OrthoDB" id="5125733at2759"/>
<gene>
    <name evidence="2" type="ORF">EJ05DRAFT_396203</name>
</gene>
<dbReference type="AlphaFoldDB" id="A0A6A6W3X9"/>
<dbReference type="GeneID" id="54482436"/>
<dbReference type="RefSeq" id="XP_033600089.1">
    <property type="nucleotide sequence ID" value="XM_033741382.1"/>
</dbReference>
<evidence type="ECO:0000259" key="1">
    <source>
        <dbReference type="Pfam" id="PF06985"/>
    </source>
</evidence>
<dbReference type="PANTHER" id="PTHR33112">
    <property type="entry name" value="DOMAIN PROTEIN, PUTATIVE-RELATED"/>
    <property type="match status" value="1"/>
</dbReference>
<dbReference type="PANTHER" id="PTHR33112:SF16">
    <property type="entry name" value="HETEROKARYON INCOMPATIBILITY DOMAIN-CONTAINING PROTEIN"/>
    <property type="match status" value="1"/>
</dbReference>
<feature type="domain" description="Heterokaryon incompatibility" evidence="1">
    <location>
        <begin position="255"/>
        <end position="401"/>
    </location>
</feature>
<dbReference type="InterPro" id="IPR010730">
    <property type="entry name" value="HET"/>
</dbReference>
<evidence type="ECO:0000313" key="3">
    <source>
        <dbReference type="Proteomes" id="UP000799437"/>
    </source>
</evidence>
<dbReference type="EMBL" id="ML996573">
    <property type="protein sequence ID" value="KAF2757638.1"/>
    <property type="molecule type" value="Genomic_DNA"/>
</dbReference>
<organism evidence="2 3">
    <name type="scientific">Pseudovirgaria hyperparasitica</name>
    <dbReference type="NCBI Taxonomy" id="470096"/>
    <lineage>
        <taxon>Eukaryota</taxon>
        <taxon>Fungi</taxon>
        <taxon>Dikarya</taxon>
        <taxon>Ascomycota</taxon>
        <taxon>Pezizomycotina</taxon>
        <taxon>Dothideomycetes</taxon>
        <taxon>Dothideomycetes incertae sedis</taxon>
        <taxon>Acrospermales</taxon>
        <taxon>Acrospermaceae</taxon>
        <taxon>Pseudovirgaria</taxon>
    </lineage>
</organism>
<name>A0A6A6W3X9_9PEZI</name>
<keyword evidence="3" id="KW-1185">Reference proteome</keyword>
<proteinExistence type="predicted"/>
<accession>A0A6A6W3X9</accession>
<reference evidence="2" key="1">
    <citation type="journal article" date="2020" name="Stud. Mycol.">
        <title>101 Dothideomycetes genomes: a test case for predicting lifestyles and emergence of pathogens.</title>
        <authorList>
            <person name="Haridas S."/>
            <person name="Albert R."/>
            <person name="Binder M."/>
            <person name="Bloem J."/>
            <person name="Labutti K."/>
            <person name="Salamov A."/>
            <person name="Andreopoulos B."/>
            <person name="Baker S."/>
            <person name="Barry K."/>
            <person name="Bills G."/>
            <person name="Bluhm B."/>
            <person name="Cannon C."/>
            <person name="Castanera R."/>
            <person name="Culley D."/>
            <person name="Daum C."/>
            <person name="Ezra D."/>
            <person name="Gonzalez J."/>
            <person name="Henrissat B."/>
            <person name="Kuo A."/>
            <person name="Liang C."/>
            <person name="Lipzen A."/>
            <person name="Lutzoni F."/>
            <person name="Magnuson J."/>
            <person name="Mondo S."/>
            <person name="Nolan M."/>
            <person name="Ohm R."/>
            <person name="Pangilinan J."/>
            <person name="Park H.-J."/>
            <person name="Ramirez L."/>
            <person name="Alfaro M."/>
            <person name="Sun H."/>
            <person name="Tritt A."/>
            <person name="Yoshinaga Y."/>
            <person name="Zwiers L.-H."/>
            <person name="Turgeon B."/>
            <person name="Goodwin S."/>
            <person name="Spatafora J."/>
            <person name="Crous P."/>
            <person name="Grigoriev I."/>
        </authorList>
    </citation>
    <scope>NUCLEOTIDE SEQUENCE</scope>
    <source>
        <strain evidence="2">CBS 121739</strain>
    </source>
</reference>
<dbReference type="Pfam" id="PF06985">
    <property type="entry name" value="HET"/>
    <property type="match status" value="1"/>
</dbReference>
<sequence>MEEFPHDPTLCNEEESVLTFHSDDRLCIYCSKAIEGIIEPNEEPWEITMGAFDQLRHPNRRAAGPAIGYLHIHHDGTVRTLRHERHKCPMCFVVEGYLSLKIKMGGPQWSLINDGHYRIVFQQHLNKLEIALEIRIDAPPPPSDRMTDWRFKTFIYDLYVLEEPNDPFWESDGGFQIRPKNVDRPCFHTRFNTHPSSDATFNEVKVWLQQCKDQKLHPRCQWKMQELPKRIIYLGIETPPEWVYLHDGCGRIEEYVTLSYSWGSSPPFRTTCDNITSHFNGIATSTLPKTLKDAVLIASRLGFRYIWIDALCIVQDDKDDWAEHGPVMAQIYSNSALTISATGSADCESGIFTDLMKYGTEIGSFRHRSDVKYRRSVFFDQRRDFGGPAGHLFTRGWTFQEHLVSPRVLHYTGSGVTWECFSIFHRQGSPENLFRVNTSTESEWATQNALYKRIAEPQSQHTFENYVNRMEAYHKWHKWVVDFSSRDLTHVNDKLPAMAGIAAHFSTNMQSTYLAGLWKENFVSDLLWERRSLQLQHHTGIAPSWSWASVSGWLDYHFDSFEYVLTGSRYDIAISSVDVQESVTGSFGRVTDARIITHGWLQEVKLVRLTFLRKRNEHSAEHGFVERTDVACKLDHLEDVSMEPIWCWALRIGLFVPTGLRSPNDARIAMLLLDRVGPPQDNTFKRIGLAYTVSWYDDRGPPLPEDICVSGSWQKMVLI</sequence>
<dbReference type="Proteomes" id="UP000799437">
    <property type="component" value="Unassembled WGS sequence"/>
</dbReference>
<evidence type="ECO:0000313" key="2">
    <source>
        <dbReference type="EMBL" id="KAF2757638.1"/>
    </source>
</evidence>
<protein>
    <submittedName>
        <fullName evidence="2">HET-domain-containing protein</fullName>
    </submittedName>
</protein>